<reference evidence="1" key="1">
    <citation type="submission" date="2018-02" db="EMBL/GenBank/DDBJ databases">
        <title>Rhizophora mucronata_Transcriptome.</title>
        <authorList>
            <person name="Meera S.P."/>
            <person name="Sreeshan A."/>
            <person name="Augustine A."/>
        </authorList>
    </citation>
    <scope>NUCLEOTIDE SEQUENCE</scope>
    <source>
        <tissue evidence="1">Leaf</tissue>
    </source>
</reference>
<accession>A0A2P2QKA8</accession>
<organism evidence="1">
    <name type="scientific">Rhizophora mucronata</name>
    <name type="common">Asiatic mangrove</name>
    <dbReference type="NCBI Taxonomy" id="61149"/>
    <lineage>
        <taxon>Eukaryota</taxon>
        <taxon>Viridiplantae</taxon>
        <taxon>Streptophyta</taxon>
        <taxon>Embryophyta</taxon>
        <taxon>Tracheophyta</taxon>
        <taxon>Spermatophyta</taxon>
        <taxon>Magnoliopsida</taxon>
        <taxon>eudicotyledons</taxon>
        <taxon>Gunneridae</taxon>
        <taxon>Pentapetalae</taxon>
        <taxon>rosids</taxon>
        <taxon>fabids</taxon>
        <taxon>Malpighiales</taxon>
        <taxon>Rhizophoraceae</taxon>
        <taxon>Rhizophora</taxon>
    </lineage>
</organism>
<dbReference type="AlphaFoldDB" id="A0A2P2QKA8"/>
<dbReference type="EMBL" id="GGEC01086928">
    <property type="protein sequence ID" value="MBX67412.1"/>
    <property type="molecule type" value="Transcribed_RNA"/>
</dbReference>
<sequence length="25" mass="2924">MECTKAINRTQTIALTTKLTMRWLV</sequence>
<protein>
    <submittedName>
        <fullName evidence="1">Uncharacterized protein</fullName>
    </submittedName>
</protein>
<proteinExistence type="predicted"/>
<name>A0A2P2QKA8_RHIMU</name>
<evidence type="ECO:0000313" key="1">
    <source>
        <dbReference type="EMBL" id="MBX67412.1"/>
    </source>
</evidence>